<dbReference type="Gene3D" id="3.40.50.720">
    <property type="entry name" value="NAD(P)-binding Rossmann-like Domain"/>
    <property type="match status" value="1"/>
</dbReference>
<gene>
    <name evidence="1" type="ORF">N8I84_36890</name>
</gene>
<protein>
    <recommendedName>
        <fullName evidence="3">D-isomer specific 2-hydroxyacid dehydrogenase catalytic domain-containing protein</fullName>
    </recommendedName>
</protein>
<dbReference type="EMBL" id="CP106793">
    <property type="protein sequence ID" value="UXY23651.1"/>
    <property type="molecule type" value="Genomic_DNA"/>
</dbReference>
<dbReference type="RefSeq" id="WP_263233840.1">
    <property type="nucleotide sequence ID" value="NZ_CP106793.1"/>
</dbReference>
<evidence type="ECO:0000313" key="1">
    <source>
        <dbReference type="EMBL" id="UXY23651.1"/>
    </source>
</evidence>
<reference evidence="1" key="1">
    <citation type="submission" date="2022-10" db="EMBL/GenBank/DDBJ databases">
        <authorList>
            <person name="Mo P."/>
        </authorList>
    </citation>
    <scope>NUCLEOTIDE SEQUENCE</scope>
    <source>
        <strain evidence="1">HUAS 13-4</strain>
    </source>
</reference>
<accession>A0ABY6ECW8</accession>
<organism evidence="1 2">
    <name type="scientific">Streptomyces cynarae</name>
    <dbReference type="NCBI Taxonomy" id="2981134"/>
    <lineage>
        <taxon>Bacteria</taxon>
        <taxon>Bacillati</taxon>
        <taxon>Actinomycetota</taxon>
        <taxon>Actinomycetes</taxon>
        <taxon>Kitasatosporales</taxon>
        <taxon>Streptomycetaceae</taxon>
        <taxon>Streptomyces</taxon>
    </lineage>
</organism>
<dbReference type="SUPFAM" id="SSF52283">
    <property type="entry name" value="Formate/glycerate dehydrogenase catalytic domain-like"/>
    <property type="match status" value="1"/>
</dbReference>
<evidence type="ECO:0008006" key="3">
    <source>
        <dbReference type="Google" id="ProtNLM"/>
    </source>
</evidence>
<name>A0ABY6ECW8_9ACTN</name>
<proteinExistence type="predicted"/>
<dbReference type="Proteomes" id="UP001061298">
    <property type="component" value="Chromosome"/>
</dbReference>
<sequence length="43" mass="4573">MFAAPAVTERTFAGALRPPLLFARFGVGYDTVDLDACTRNGAL</sequence>
<keyword evidence="2" id="KW-1185">Reference proteome</keyword>
<evidence type="ECO:0000313" key="2">
    <source>
        <dbReference type="Proteomes" id="UP001061298"/>
    </source>
</evidence>